<feature type="non-terminal residue" evidence="2">
    <location>
        <position position="130"/>
    </location>
</feature>
<sequence>ARKLYTNIYLFEKYISPLQIQKHNRELEIITKECILNSVRDSMPVEAILRAYLDETDELGVDVKEEEVLIPKEPEPVQEVKEDEKNDESSVDPENVMPVVVKTDIIDTVVAAPLPPTPEFFPVVTSAAPT</sequence>
<feature type="compositionally biased region" description="Basic and acidic residues" evidence="1">
    <location>
        <begin position="70"/>
        <end position="88"/>
    </location>
</feature>
<proteinExistence type="predicted"/>
<name>X1DNG6_9ZZZZ</name>
<organism evidence="2">
    <name type="scientific">marine sediment metagenome</name>
    <dbReference type="NCBI Taxonomy" id="412755"/>
    <lineage>
        <taxon>unclassified sequences</taxon>
        <taxon>metagenomes</taxon>
        <taxon>ecological metagenomes</taxon>
    </lineage>
</organism>
<feature type="region of interest" description="Disordered" evidence="1">
    <location>
        <begin position="70"/>
        <end position="94"/>
    </location>
</feature>
<dbReference type="AlphaFoldDB" id="X1DNG6"/>
<comment type="caution">
    <text evidence="2">The sequence shown here is derived from an EMBL/GenBank/DDBJ whole genome shotgun (WGS) entry which is preliminary data.</text>
</comment>
<evidence type="ECO:0000256" key="1">
    <source>
        <dbReference type="SAM" id="MobiDB-lite"/>
    </source>
</evidence>
<accession>X1DNG6</accession>
<dbReference type="EMBL" id="BART01038641">
    <property type="protein sequence ID" value="GAH06524.1"/>
    <property type="molecule type" value="Genomic_DNA"/>
</dbReference>
<evidence type="ECO:0000313" key="2">
    <source>
        <dbReference type="EMBL" id="GAH06524.1"/>
    </source>
</evidence>
<protein>
    <submittedName>
        <fullName evidence="2">Uncharacterized protein</fullName>
    </submittedName>
</protein>
<gene>
    <name evidence="2" type="ORF">S01H4_63967</name>
</gene>
<feature type="non-terminal residue" evidence="2">
    <location>
        <position position="1"/>
    </location>
</feature>
<reference evidence="2" key="1">
    <citation type="journal article" date="2014" name="Front. Microbiol.">
        <title>High frequency of phylogenetically diverse reductive dehalogenase-homologous genes in deep subseafloor sedimentary metagenomes.</title>
        <authorList>
            <person name="Kawai M."/>
            <person name="Futagami T."/>
            <person name="Toyoda A."/>
            <person name="Takaki Y."/>
            <person name="Nishi S."/>
            <person name="Hori S."/>
            <person name="Arai W."/>
            <person name="Tsubouchi T."/>
            <person name="Morono Y."/>
            <person name="Uchiyama I."/>
            <person name="Ito T."/>
            <person name="Fujiyama A."/>
            <person name="Inagaki F."/>
            <person name="Takami H."/>
        </authorList>
    </citation>
    <scope>NUCLEOTIDE SEQUENCE</scope>
    <source>
        <strain evidence="2">Expedition CK06-06</strain>
    </source>
</reference>